<dbReference type="Pfam" id="PF00642">
    <property type="entry name" value="zf-CCCH"/>
    <property type="match status" value="2"/>
</dbReference>
<proteinExistence type="predicted"/>
<dbReference type="Pfam" id="PF01485">
    <property type="entry name" value="IBR"/>
    <property type="match status" value="1"/>
</dbReference>
<dbReference type="SMART" id="SM00647">
    <property type="entry name" value="IBR"/>
    <property type="match status" value="2"/>
</dbReference>
<dbReference type="PROSITE" id="PS51873">
    <property type="entry name" value="TRIAD"/>
    <property type="match status" value="1"/>
</dbReference>
<comment type="caution">
    <text evidence="15">The sequence shown here is derived from an EMBL/GenBank/DDBJ whole genome shotgun (WGS) entry which is preliminary data.</text>
</comment>
<name>A0AAD6Y9M8_9AGAR</name>
<feature type="domain" description="RING-type" evidence="11">
    <location>
        <begin position="645"/>
        <end position="687"/>
    </location>
</feature>
<evidence type="ECO:0000256" key="5">
    <source>
        <dbReference type="ARBA" id="ARBA00022737"/>
    </source>
</evidence>
<keyword evidence="4 10" id="KW-0479">Metal-binding</keyword>
<keyword evidence="8 10" id="KW-0862">Zinc</keyword>
<evidence type="ECO:0000256" key="4">
    <source>
        <dbReference type="ARBA" id="ARBA00022723"/>
    </source>
</evidence>
<dbReference type="SMART" id="SM00356">
    <property type="entry name" value="ZnF_C3H1"/>
    <property type="match status" value="3"/>
</dbReference>
<dbReference type="EMBL" id="JARJCW010000037">
    <property type="protein sequence ID" value="KAJ7207207.1"/>
    <property type="molecule type" value="Genomic_DNA"/>
</dbReference>
<feature type="zinc finger region" description="C3H1-type" evidence="10">
    <location>
        <begin position="81"/>
        <end position="108"/>
    </location>
</feature>
<reference evidence="15" key="1">
    <citation type="submission" date="2023-03" db="EMBL/GenBank/DDBJ databases">
        <title>Massive genome expansion in bonnet fungi (Mycena s.s.) driven by repeated elements and novel gene families across ecological guilds.</title>
        <authorList>
            <consortium name="Lawrence Berkeley National Laboratory"/>
            <person name="Harder C.B."/>
            <person name="Miyauchi S."/>
            <person name="Viragh M."/>
            <person name="Kuo A."/>
            <person name="Thoen E."/>
            <person name="Andreopoulos B."/>
            <person name="Lu D."/>
            <person name="Skrede I."/>
            <person name="Drula E."/>
            <person name="Henrissat B."/>
            <person name="Morin E."/>
            <person name="Kohler A."/>
            <person name="Barry K."/>
            <person name="LaButti K."/>
            <person name="Morin E."/>
            <person name="Salamov A."/>
            <person name="Lipzen A."/>
            <person name="Mereny Z."/>
            <person name="Hegedus B."/>
            <person name="Baldrian P."/>
            <person name="Stursova M."/>
            <person name="Weitz H."/>
            <person name="Taylor A."/>
            <person name="Grigoriev I.V."/>
            <person name="Nagy L.G."/>
            <person name="Martin F."/>
            <person name="Kauserud H."/>
        </authorList>
    </citation>
    <scope>NUCLEOTIDE SEQUENCE</scope>
    <source>
        <strain evidence="15">9144</strain>
    </source>
</reference>
<dbReference type="PROSITE" id="PS50089">
    <property type="entry name" value="ZF_RING_2"/>
    <property type="match status" value="1"/>
</dbReference>
<evidence type="ECO:0000313" key="16">
    <source>
        <dbReference type="Proteomes" id="UP001219525"/>
    </source>
</evidence>
<dbReference type="Gene3D" id="3.30.1370.210">
    <property type="match status" value="1"/>
</dbReference>
<evidence type="ECO:0000259" key="11">
    <source>
        <dbReference type="PROSITE" id="PS50089"/>
    </source>
</evidence>
<dbReference type="InterPro" id="IPR001841">
    <property type="entry name" value="Znf_RING"/>
</dbReference>
<dbReference type="GO" id="GO:0008270">
    <property type="term" value="F:zinc ion binding"/>
    <property type="evidence" value="ECO:0007669"/>
    <property type="project" value="UniProtKB-KW"/>
</dbReference>
<dbReference type="GO" id="GO:0016567">
    <property type="term" value="P:protein ubiquitination"/>
    <property type="evidence" value="ECO:0007669"/>
    <property type="project" value="InterPro"/>
</dbReference>
<evidence type="ECO:0000256" key="8">
    <source>
        <dbReference type="ARBA" id="ARBA00022833"/>
    </source>
</evidence>
<dbReference type="Pfam" id="PF22191">
    <property type="entry name" value="IBR_1"/>
    <property type="match status" value="1"/>
</dbReference>
<evidence type="ECO:0000256" key="9">
    <source>
        <dbReference type="PROSITE-ProRule" id="PRU00176"/>
    </source>
</evidence>
<dbReference type="InterPro" id="IPR035979">
    <property type="entry name" value="RBD_domain_sf"/>
</dbReference>
<dbReference type="AlphaFoldDB" id="A0AAD6Y9M8"/>
<dbReference type="PROSITE" id="PS00518">
    <property type="entry name" value="ZF_RING_1"/>
    <property type="match status" value="1"/>
</dbReference>
<dbReference type="InterPro" id="IPR031127">
    <property type="entry name" value="E3_UB_ligase_RBR"/>
</dbReference>
<dbReference type="Gene3D" id="3.30.40.10">
    <property type="entry name" value="Zinc/RING finger domain, C3HC4 (zinc finger)"/>
    <property type="match status" value="1"/>
</dbReference>
<accession>A0AAD6Y9M8</accession>
<dbReference type="EC" id="2.3.2.31" evidence="2"/>
<evidence type="ECO:0000256" key="2">
    <source>
        <dbReference type="ARBA" id="ARBA00012251"/>
    </source>
</evidence>
<dbReference type="PANTHER" id="PTHR11685">
    <property type="entry name" value="RBR FAMILY RING FINGER AND IBR DOMAIN-CONTAINING"/>
    <property type="match status" value="1"/>
</dbReference>
<evidence type="ECO:0000256" key="3">
    <source>
        <dbReference type="ARBA" id="ARBA00022679"/>
    </source>
</evidence>
<keyword evidence="3" id="KW-0808">Transferase</keyword>
<sequence length="866" mass="95357">MSPPRPPCLFFQRNACSYGDSCRNSHVVAKSSSVASPPPLPDPSSPTCAYFLRGLCRYGDQCREFHPPSKSSLSGSVNIWPTKKPPCRYFIRGSCAKGTNCPFSHEAGDILPVAEAESFPKTRDLIPTREEKTLPLPSRGCKDHEACPSADRVIYNCNVQFGAGAAVLHVVTPFESRRVLVSNIPSSATDAAISTALSHFSVAAEIQIHRSSATTATLAFHDASAAAQAASIAGEISMGGRKLSAQLDVRAYTAAEEGQGVVRGRKVKVTWYGRRASAFVHYLTAQSAEEHAHQLNGKSYRGYTISASFRRPTPAPARGRGRFIRTSSQLYTVMIRNLPLDISTIDLQRFCQAESVAVDPPRCPVNSPSQMREALEAFGPIETFDTLPMTKATAKISAFAQFQNANSAAAAETALRATPPSFLGGTPFFIERTFSVKYSVRPNLFTKIQGTLDLLAGHHPSMLRYYLGEALNDPTIVVLHGSEPKLLGRVKTELDKIIQGELLVVEGQKFWDDFFEGTEGQTFLDSLNTSENVLIRCDARTRTVRLFGPETERIQARNRALEKIAEVRARRHAFPLRKDLIRLLLRGKMRQLQDEMGVEHLVLDVVARTLTVNGDDNHIRRVRAELVALESGKILGAAADSESTCPVCFCDLEDPVTLDCGHPYCRDCLQHYLRPTPQDPSFSPRKCVAEIISSDPETSVPCGLHISYNIIRSLLTSAQEDSLLHASFLTYINEHPLDFKYCPSPDCEMVYRPTTMGSALQCPSCLIHICPACNVEYHDGMSCAEHQDNLTGGLAALAQWREKHGVKQCPNCHADIEKNGGCNHMTCFLCKTHICWICMKTFSDQGNDGGIYPHMQREHGGMYASI</sequence>
<feature type="domain" description="RING-type" evidence="14">
    <location>
        <begin position="641"/>
        <end position="858"/>
    </location>
</feature>
<feature type="zinc finger region" description="C3H1-type" evidence="10">
    <location>
        <begin position="2"/>
        <end position="29"/>
    </location>
</feature>
<protein>
    <recommendedName>
        <fullName evidence="2">RBR-type E3 ubiquitin transferase</fullName>
        <ecNumber evidence="2">2.3.2.31</ecNumber>
    </recommendedName>
</protein>
<organism evidence="15 16">
    <name type="scientific">Mycena pura</name>
    <dbReference type="NCBI Taxonomy" id="153505"/>
    <lineage>
        <taxon>Eukaryota</taxon>
        <taxon>Fungi</taxon>
        <taxon>Dikarya</taxon>
        <taxon>Basidiomycota</taxon>
        <taxon>Agaricomycotina</taxon>
        <taxon>Agaricomycetes</taxon>
        <taxon>Agaricomycetidae</taxon>
        <taxon>Agaricales</taxon>
        <taxon>Marasmiineae</taxon>
        <taxon>Mycenaceae</taxon>
        <taxon>Mycena</taxon>
    </lineage>
</organism>
<dbReference type="Gene3D" id="3.30.70.330">
    <property type="match status" value="1"/>
</dbReference>
<dbReference type="InterPro" id="IPR000571">
    <property type="entry name" value="Znf_CCCH"/>
</dbReference>
<dbReference type="SUPFAM" id="SSF54928">
    <property type="entry name" value="RNA-binding domain, RBD"/>
    <property type="match status" value="2"/>
</dbReference>
<dbReference type="InterPro" id="IPR013083">
    <property type="entry name" value="Znf_RING/FYVE/PHD"/>
</dbReference>
<dbReference type="Pfam" id="PF00097">
    <property type="entry name" value="zf-C3HC4"/>
    <property type="match status" value="1"/>
</dbReference>
<keyword evidence="7" id="KW-0833">Ubl conjugation pathway</keyword>
<keyword evidence="6 10" id="KW-0863">Zinc-finger</keyword>
<dbReference type="InterPro" id="IPR017907">
    <property type="entry name" value="Znf_RING_CS"/>
</dbReference>
<dbReference type="SMART" id="SM00184">
    <property type="entry name" value="RING"/>
    <property type="match status" value="1"/>
</dbReference>
<feature type="domain" description="C3H1-type" evidence="13">
    <location>
        <begin position="81"/>
        <end position="108"/>
    </location>
</feature>
<dbReference type="Proteomes" id="UP001219525">
    <property type="component" value="Unassembled WGS sequence"/>
</dbReference>
<keyword evidence="16" id="KW-1185">Reference proteome</keyword>
<dbReference type="PROSITE" id="PS50102">
    <property type="entry name" value="RRM"/>
    <property type="match status" value="1"/>
</dbReference>
<gene>
    <name evidence="15" type="ORF">GGX14DRAFT_522233</name>
</gene>
<evidence type="ECO:0000256" key="1">
    <source>
        <dbReference type="ARBA" id="ARBA00001798"/>
    </source>
</evidence>
<dbReference type="Pfam" id="PF18345">
    <property type="entry name" value="zf_CCCH_4"/>
    <property type="match status" value="1"/>
</dbReference>
<evidence type="ECO:0000256" key="10">
    <source>
        <dbReference type="PROSITE-ProRule" id="PRU00723"/>
    </source>
</evidence>
<dbReference type="InterPro" id="IPR036855">
    <property type="entry name" value="Znf_CCCH_sf"/>
</dbReference>
<evidence type="ECO:0000259" key="13">
    <source>
        <dbReference type="PROSITE" id="PS50103"/>
    </source>
</evidence>
<dbReference type="GO" id="GO:0061630">
    <property type="term" value="F:ubiquitin protein ligase activity"/>
    <property type="evidence" value="ECO:0007669"/>
    <property type="project" value="UniProtKB-EC"/>
</dbReference>
<evidence type="ECO:0000259" key="14">
    <source>
        <dbReference type="PROSITE" id="PS51873"/>
    </source>
</evidence>
<evidence type="ECO:0000259" key="12">
    <source>
        <dbReference type="PROSITE" id="PS50102"/>
    </source>
</evidence>
<keyword evidence="5" id="KW-0677">Repeat</keyword>
<comment type="catalytic activity">
    <reaction evidence="1">
        <text>[E2 ubiquitin-conjugating enzyme]-S-ubiquitinyl-L-cysteine + [acceptor protein]-L-lysine = [E2 ubiquitin-conjugating enzyme]-L-cysteine + [acceptor protein]-N(6)-ubiquitinyl-L-lysine.</text>
        <dbReference type="EC" id="2.3.2.31"/>
    </reaction>
</comment>
<dbReference type="SUPFAM" id="SSF90229">
    <property type="entry name" value="CCCH zinc finger"/>
    <property type="match status" value="1"/>
</dbReference>
<dbReference type="Gene3D" id="4.10.1000.10">
    <property type="entry name" value="Zinc finger, CCCH-type"/>
    <property type="match status" value="1"/>
</dbReference>
<keyword evidence="9" id="KW-0694">RNA-binding</keyword>
<evidence type="ECO:0000256" key="6">
    <source>
        <dbReference type="ARBA" id="ARBA00022771"/>
    </source>
</evidence>
<feature type="domain" description="RRM" evidence="12">
    <location>
        <begin position="177"/>
        <end position="274"/>
    </location>
</feature>
<feature type="domain" description="C3H1-type" evidence="13">
    <location>
        <begin position="2"/>
        <end position="29"/>
    </location>
</feature>
<dbReference type="InterPro" id="IPR012677">
    <property type="entry name" value="Nucleotide-bd_a/b_plait_sf"/>
</dbReference>
<evidence type="ECO:0000313" key="15">
    <source>
        <dbReference type="EMBL" id="KAJ7207207.1"/>
    </source>
</evidence>
<dbReference type="PROSITE" id="PS50103">
    <property type="entry name" value="ZF_C3H1"/>
    <property type="match status" value="3"/>
</dbReference>
<dbReference type="InterPro" id="IPR044066">
    <property type="entry name" value="TRIAD_supradom"/>
</dbReference>
<dbReference type="SMART" id="SM00360">
    <property type="entry name" value="RRM"/>
    <property type="match status" value="2"/>
</dbReference>
<evidence type="ECO:0000256" key="7">
    <source>
        <dbReference type="ARBA" id="ARBA00022786"/>
    </source>
</evidence>
<dbReference type="Gene3D" id="1.20.120.1750">
    <property type="match status" value="1"/>
</dbReference>
<dbReference type="InterPro" id="IPR000504">
    <property type="entry name" value="RRM_dom"/>
</dbReference>
<dbReference type="SUPFAM" id="SSF57850">
    <property type="entry name" value="RING/U-box"/>
    <property type="match status" value="3"/>
</dbReference>
<dbReference type="InterPro" id="IPR002867">
    <property type="entry name" value="IBR_dom"/>
</dbReference>
<dbReference type="CDD" id="cd20335">
    <property type="entry name" value="BRcat_RBR"/>
    <property type="match status" value="1"/>
</dbReference>
<feature type="domain" description="C3H1-type" evidence="13">
    <location>
        <begin position="42"/>
        <end position="69"/>
    </location>
</feature>
<feature type="zinc finger region" description="C3H1-type" evidence="10">
    <location>
        <begin position="42"/>
        <end position="69"/>
    </location>
</feature>
<dbReference type="InterPro" id="IPR018957">
    <property type="entry name" value="Znf_C3HC4_RING-type"/>
</dbReference>
<dbReference type="GO" id="GO:0003723">
    <property type="term" value="F:RNA binding"/>
    <property type="evidence" value="ECO:0007669"/>
    <property type="project" value="UniProtKB-UniRule"/>
</dbReference>